<evidence type="ECO:0000313" key="3">
    <source>
        <dbReference type="Proteomes" id="UP001497444"/>
    </source>
</evidence>
<dbReference type="InterPro" id="IPR032427">
    <property type="entry name" value="P22_portal"/>
</dbReference>
<feature type="compositionally biased region" description="Low complexity" evidence="1">
    <location>
        <begin position="644"/>
        <end position="653"/>
    </location>
</feature>
<comment type="caution">
    <text evidence="2">The sequence shown here is derived from an EMBL/GenBank/DDBJ whole genome shotgun (WGS) entry which is preliminary data.</text>
</comment>
<accession>A0ABP0V7L3</accession>
<evidence type="ECO:0000313" key="2">
    <source>
        <dbReference type="EMBL" id="CAK9250414.1"/>
    </source>
</evidence>
<feature type="region of interest" description="Disordered" evidence="1">
    <location>
        <begin position="644"/>
        <end position="665"/>
    </location>
</feature>
<dbReference type="Proteomes" id="UP001497444">
    <property type="component" value="Unassembled WGS sequence"/>
</dbReference>
<proteinExistence type="predicted"/>
<evidence type="ECO:0008006" key="4">
    <source>
        <dbReference type="Google" id="ProtNLM"/>
    </source>
</evidence>
<sequence>MFTPNRASLKSVADFNVDASFVQRYGTQVFGYQGEDTQEYEDLCTQLANVVSDALSDLQSDAQRKTLMEVQQYFRYADSHPTITGWRTKAMDDFGFYDGTRQWSKKALEELRRREQVPVTVNKIKNLVNYMSGVEIQTRFRVAYRDDSGNPENELLAKALTHYTYAIQEHQDMPHKASMTFRDCLITGIGWGNIFKEGAEYLYEYVNPFNVLFDPDDLSPELTEMNFVVRLRWIPIPQAKQWWPKYKDYFDSFFSPTSPLSQYAASGAISGELAMRLSGYVDVYASGNGGSGSRVLIVEVQYKKPKKAFEGIDVNGHYFKTFNEEEAEELSGSGDFERVDAIQIMRSLFTADILLEHAPLNPNLPDLPDFTYIPTLWTRIFESGIPDGWVSVMKDVQRESNYRRAKLINNLNSFRAIVDANALPGMTLDDIRHQVSRPDSVLIKATGKDMTIESNMPLAEGQFKMLERADQELQQVSGIYNDALGEPTNATSGIAIQNRQLNSVRNQVFAFDNLRLMKKRQGRMLLNLIQGGGDEYIQAQIMTPDEQEAVTLNMVREVGGKKVVFNDVRTLPLSIYVEEVPDFESSVEEKRASLEALLGNGNAQWIMQSPRIMKLLGFRDWEEIASEMQQVNQQQIQLEQAAKGGMPMQGQPPLGDPTLAFPKGT</sequence>
<keyword evidence="3" id="KW-1185">Reference proteome</keyword>
<protein>
    <recommendedName>
        <fullName evidence="4">Portal protein</fullName>
    </recommendedName>
</protein>
<evidence type="ECO:0000256" key="1">
    <source>
        <dbReference type="SAM" id="MobiDB-lite"/>
    </source>
</evidence>
<organism evidence="2 3">
    <name type="scientific">Sphagnum jensenii</name>
    <dbReference type="NCBI Taxonomy" id="128206"/>
    <lineage>
        <taxon>Eukaryota</taxon>
        <taxon>Viridiplantae</taxon>
        <taxon>Streptophyta</taxon>
        <taxon>Embryophyta</taxon>
        <taxon>Bryophyta</taxon>
        <taxon>Sphagnophytina</taxon>
        <taxon>Sphagnopsida</taxon>
        <taxon>Sphagnales</taxon>
        <taxon>Sphagnaceae</taxon>
        <taxon>Sphagnum</taxon>
    </lineage>
</organism>
<name>A0ABP0V7L3_9BRYO</name>
<reference evidence="2" key="1">
    <citation type="submission" date="2024-02" db="EMBL/GenBank/DDBJ databases">
        <authorList>
            <consortium name="ELIXIR-Norway"/>
            <consortium name="Elixir Norway"/>
        </authorList>
    </citation>
    <scope>NUCLEOTIDE SEQUENCE</scope>
</reference>
<dbReference type="EMBL" id="CAXAQS010000168">
    <property type="protein sequence ID" value="CAK9250414.1"/>
    <property type="molecule type" value="Genomic_DNA"/>
</dbReference>
<gene>
    <name evidence="2" type="ORF">CSSPJE1EN1_LOCUS25792</name>
</gene>
<dbReference type="Pfam" id="PF16510">
    <property type="entry name" value="P22_portal"/>
    <property type="match status" value="1"/>
</dbReference>